<dbReference type="Gene3D" id="2.70.50.60">
    <property type="entry name" value="abc- transporter (atp binding component) like domain"/>
    <property type="match status" value="1"/>
</dbReference>
<protein>
    <recommendedName>
        <fullName evidence="1">Wzt C-terminal domain-containing protein</fullName>
    </recommendedName>
</protein>
<dbReference type="Pfam" id="PF14524">
    <property type="entry name" value="Wzt_C"/>
    <property type="match status" value="1"/>
</dbReference>
<name>A0A644XHT9_9ZZZZ</name>
<feature type="domain" description="Wzt C-terminal" evidence="1">
    <location>
        <begin position="2"/>
        <end position="47"/>
    </location>
</feature>
<dbReference type="EMBL" id="VSSQ01002430">
    <property type="protein sequence ID" value="MPM15358.1"/>
    <property type="molecule type" value="Genomic_DNA"/>
</dbReference>
<organism evidence="2">
    <name type="scientific">bioreactor metagenome</name>
    <dbReference type="NCBI Taxonomy" id="1076179"/>
    <lineage>
        <taxon>unclassified sequences</taxon>
        <taxon>metagenomes</taxon>
        <taxon>ecological metagenomes</taxon>
    </lineage>
</organism>
<accession>A0A644XHT9</accession>
<proteinExistence type="predicted"/>
<sequence>MPVLAAGTYSFATAVAEGTQEDHVQHQWRHDALILTSVSTSASAGIMGIPMRSVNLHVIN</sequence>
<dbReference type="AlphaFoldDB" id="A0A644XHT9"/>
<reference evidence="2" key="1">
    <citation type="submission" date="2019-08" db="EMBL/GenBank/DDBJ databases">
        <authorList>
            <person name="Kucharzyk K."/>
            <person name="Murdoch R.W."/>
            <person name="Higgins S."/>
            <person name="Loffler F."/>
        </authorList>
    </citation>
    <scope>NUCLEOTIDE SEQUENCE</scope>
</reference>
<evidence type="ECO:0000313" key="2">
    <source>
        <dbReference type="EMBL" id="MPM15358.1"/>
    </source>
</evidence>
<evidence type="ECO:0000259" key="1">
    <source>
        <dbReference type="Pfam" id="PF14524"/>
    </source>
</evidence>
<comment type="caution">
    <text evidence="2">The sequence shown here is derived from an EMBL/GenBank/DDBJ whole genome shotgun (WGS) entry which is preliminary data.</text>
</comment>
<dbReference type="InterPro" id="IPR029439">
    <property type="entry name" value="Wzt_C"/>
</dbReference>
<gene>
    <name evidence="2" type="ORF">SDC9_61727</name>
</gene>